<sequence length="471" mass="54187">MFPFDFLTIPKFLNFDLSQQRNWRTSSGADFRNSATPGIRRNQYCSHLYFFEKDSLIKCKDLVKQRERKEKYLAGHLSARVLSESIWYLQKFDDEAIEDTRRNFEKLIIDEKAAAPPTRHCGRIPKQKYGGCNSDSKDTVQSMNSTAHLADKFRNTCRMDIDVMADSNERSCGQRGFINDKIKREDDLLIRQSQYENQVAYCPLSDVVPVKHFSEARKTLHETNDLLIAQPVKDICEVLKLLKIREKTAAIPVERPRLKSDDTSRKKRTLGMIGEPEALMEASMYNVNKIFRKRSSSHSPTPSVKARDSKYKIQGSTTPIKKKSLRNKKKVKAEMCETNDKTSDSLNQGKNKCMLSKLSSRSVKGHSALKEDLLKKEKKKRKRLLRKMALREMRAILHESKDNEGNCAKCKSTRKRVSKKIKKITSSLSTKATNCNEKEQKPLDTRARRKQVDTAALNVGLLHLFESNSKE</sequence>
<keyword evidence="3" id="KW-1185">Reference proteome</keyword>
<dbReference type="EnsemblMetazoa" id="GAUT046275-RA">
    <property type="protein sequence ID" value="GAUT046275-PA"/>
    <property type="gene ID" value="GAUT046275"/>
</dbReference>
<organism evidence="2 3">
    <name type="scientific">Glossina austeni</name>
    <name type="common">Savannah tsetse fly</name>
    <dbReference type="NCBI Taxonomy" id="7395"/>
    <lineage>
        <taxon>Eukaryota</taxon>
        <taxon>Metazoa</taxon>
        <taxon>Ecdysozoa</taxon>
        <taxon>Arthropoda</taxon>
        <taxon>Hexapoda</taxon>
        <taxon>Insecta</taxon>
        <taxon>Pterygota</taxon>
        <taxon>Neoptera</taxon>
        <taxon>Endopterygota</taxon>
        <taxon>Diptera</taxon>
        <taxon>Brachycera</taxon>
        <taxon>Muscomorpha</taxon>
        <taxon>Hippoboscoidea</taxon>
        <taxon>Glossinidae</taxon>
        <taxon>Glossina</taxon>
    </lineage>
</organism>
<proteinExistence type="predicted"/>
<evidence type="ECO:0000256" key="1">
    <source>
        <dbReference type="SAM" id="MobiDB-lite"/>
    </source>
</evidence>
<evidence type="ECO:0000313" key="2">
    <source>
        <dbReference type="EnsemblMetazoa" id="GAUT046275-PA"/>
    </source>
</evidence>
<dbReference type="AlphaFoldDB" id="A0A1A9VSU1"/>
<feature type="region of interest" description="Disordered" evidence="1">
    <location>
        <begin position="321"/>
        <end position="349"/>
    </location>
</feature>
<evidence type="ECO:0000313" key="3">
    <source>
        <dbReference type="Proteomes" id="UP000078200"/>
    </source>
</evidence>
<name>A0A1A9VSU1_GLOAU</name>
<dbReference type="STRING" id="7395.A0A1A9VSU1"/>
<protein>
    <submittedName>
        <fullName evidence="2">Uncharacterized protein</fullName>
    </submittedName>
</protein>
<dbReference type="VEuPathDB" id="VectorBase:GAUT046275"/>
<feature type="compositionally biased region" description="Basic residues" evidence="1">
    <location>
        <begin position="321"/>
        <end position="331"/>
    </location>
</feature>
<accession>A0A1A9VSU1</accession>
<dbReference type="Proteomes" id="UP000078200">
    <property type="component" value="Unassembled WGS sequence"/>
</dbReference>
<feature type="compositionally biased region" description="Basic and acidic residues" evidence="1">
    <location>
        <begin position="332"/>
        <end position="343"/>
    </location>
</feature>
<reference evidence="2" key="1">
    <citation type="submission" date="2020-05" db="UniProtKB">
        <authorList>
            <consortium name="EnsemblMetazoa"/>
        </authorList>
    </citation>
    <scope>IDENTIFICATION</scope>
    <source>
        <strain evidence="2">TTRI</strain>
    </source>
</reference>